<evidence type="ECO:0000313" key="1">
    <source>
        <dbReference type="EMBL" id="KAF2754013.1"/>
    </source>
</evidence>
<dbReference type="GeneID" id="54480478"/>
<dbReference type="EMBL" id="ML996582">
    <property type="protein sequence ID" value="KAF2754013.1"/>
    <property type="molecule type" value="Genomic_DNA"/>
</dbReference>
<name>A0A6A6VUV9_9PEZI</name>
<sequence length="84" mass="9693">MKVGRGGKRSGGGVLLVSMLLRYMYTYYSCLWHVSCACQYVKIHYIYKSRLRDARCSKPLFLRPSRHVRLSVYPLITCSLTGLN</sequence>
<dbReference type="Proteomes" id="UP000799437">
    <property type="component" value="Unassembled WGS sequence"/>
</dbReference>
<proteinExistence type="predicted"/>
<organism evidence="1 2">
    <name type="scientific">Pseudovirgaria hyperparasitica</name>
    <dbReference type="NCBI Taxonomy" id="470096"/>
    <lineage>
        <taxon>Eukaryota</taxon>
        <taxon>Fungi</taxon>
        <taxon>Dikarya</taxon>
        <taxon>Ascomycota</taxon>
        <taxon>Pezizomycotina</taxon>
        <taxon>Dothideomycetes</taxon>
        <taxon>Dothideomycetes incertae sedis</taxon>
        <taxon>Acrospermales</taxon>
        <taxon>Acrospermaceae</taxon>
        <taxon>Pseudovirgaria</taxon>
    </lineage>
</organism>
<gene>
    <name evidence="1" type="ORF">EJ05DRAFT_162493</name>
</gene>
<keyword evidence="2" id="KW-1185">Reference proteome</keyword>
<dbReference type="RefSeq" id="XP_033596464.1">
    <property type="nucleotide sequence ID" value="XM_033739424.1"/>
</dbReference>
<accession>A0A6A6VUV9</accession>
<reference evidence="1" key="1">
    <citation type="journal article" date="2020" name="Stud. Mycol.">
        <title>101 Dothideomycetes genomes: a test case for predicting lifestyles and emergence of pathogens.</title>
        <authorList>
            <person name="Haridas S."/>
            <person name="Albert R."/>
            <person name="Binder M."/>
            <person name="Bloem J."/>
            <person name="Labutti K."/>
            <person name="Salamov A."/>
            <person name="Andreopoulos B."/>
            <person name="Baker S."/>
            <person name="Barry K."/>
            <person name="Bills G."/>
            <person name="Bluhm B."/>
            <person name="Cannon C."/>
            <person name="Castanera R."/>
            <person name="Culley D."/>
            <person name="Daum C."/>
            <person name="Ezra D."/>
            <person name="Gonzalez J."/>
            <person name="Henrissat B."/>
            <person name="Kuo A."/>
            <person name="Liang C."/>
            <person name="Lipzen A."/>
            <person name="Lutzoni F."/>
            <person name="Magnuson J."/>
            <person name="Mondo S."/>
            <person name="Nolan M."/>
            <person name="Ohm R."/>
            <person name="Pangilinan J."/>
            <person name="Park H.-J."/>
            <person name="Ramirez L."/>
            <person name="Alfaro M."/>
            <person name="Sun H."/>
            <person name="Tritt A."/>
            <person name="Yoshinaga Y."/>
            <person name="Zwiers L.-H."/>
            <person name="Turgeon B."/>
            <person name="Goodwin S."/>
            <person name="Spatafora J."/>
            <person name="Crous P."/>
            <person name="Grigoriev I."/>
        </authorList>
    </citation>
    <scope>NUCLEOTIDE SEQUENCE</scope>
    <source>
        <strain evidence="1">CBS 121739</strain>
    </source>
</reference>
<protein>
    <submittedName>
        <fullName evidence="1">Uncharacterized protein</fullName>
    </submittedName>
</protein>
<dbReference type="AlphaFoldDB" id="A0A6A6VUV9"/>
<evidence type="ECO:0000313" key="2">
    <source>
        <dbReference type="Proteomes" id="UP000799437"/>
    </source>
</evidence>